<gene>
    <name evidence="2" type="ORF">CLO192961_LOCUS408889</name>
</gene>
<comment type="caution">
    <text evidence="2">The sequence shown here is derived from an EMBL/GenBank/DDBJ whole genome shotgun (WGS) entry which is preliminary data.</text>
</comment>
<dbReference type="EMBL" id="CABFNS010000909">
    <property type="protein sequence ID" value="VUC35290.1"/>
    <property type="molecule type" value="Genomic_DNA"/>
</dbReference>
<proteinExistence type="predicted"/>
<reference evidence="2 3" key="1">
    <citation type="submission" date="2019-06" db="EMBL/GenBank/DDBJ databases">
        <authorList>
            <person name="Broberg M."/>
        </authorList>
    </citation>
    <scope>NUCLEOTIDE SEQUENCE [LARGE SCALE GENOMIC DNA]</scope>
</reference>
<protein>
    <submittedName>
        <fullName evidence="2">Uncharacterized protein</fullName>
    </submittedName>
</protein>
<feature type="region of interest" description="Disordered" evidence="1">
    <location>
        <begin position="1"/>
        <end position="21"/>
    </location>
</feature>
<evidence type="ECO:0000256" key="1">
    <source>
        <dbReference type="SAM" id="MobiDB-lite"/>
    </source>
</evidence>
<feature type="compositionally biased region" description="Polar residues" evidence="1">
    <location>
        <begin position="50"/>
        <end position="64"/>
    </location>
</feature>
<dbReference type="Proteomes" id="UP000766486">
    <property type="component" value="Unassembled WGS sequence"/>
</dbReference>
<feature type="compositionally biased region" description="Basic residues" evidence="1">
    <location>
        <begin position="1"/>
        <end position="10"/>
    </location>
</feature>
<name>A0ABY6UYL2_BIOOC</name>
<feature type="region of interest" description="Disordered" evidence="1">
    <location>
        <begin position="100"/>
        <end position="128"/>
    </location>
</feature>
<organism evidence="2 3">
    <name type="scientific">Bionectria ochroleuca</name>
    <name type="common">Gliocladium roseum</name>
    <dbReference type="NCBI Taxonomy" id="29856"/>
    <lineage>
        <taxon>Eukaryota</taxon>
        <taxon>Fungi</taxon>
        <taxon>Dikarya</taxon>
        <taxon>Ascomycota</taxon>
        <taxon>Pezizomycotina</taxon>
        <taxon>Sordariomycetes</taxon>
        <taxon>Hypocreomycetidae</taxon>
        <taxon>Hypocreales</taxon>
        <taxon>Bionectriaceae</taxon>
        <taxon>Clonostachys</taxon>
    </lineage>
</organism>
<feature type="compositionally biased region" description="Basic and acidic residues" evidence="1">
    <location>
        <begin position="100"/>
        <end position="112"/>
    </location>
</feature>
<evidence type="ECO:0000313" key="2">
    <source>
        <dbReference type="EMBL" id="VUC35290.1"/>
    </source>
</evidence>
<keyword evidence="3" id="KW-1185">Reference proteome</keyword>
<feature type="region of interest" description="Disordered" evidence="1">
    <location>
        <begin position="37"/>
        <end position="66"/>
    </location>
</feature>
<evidence type="ECO:0000313" key="3">
    <source>
        <dbReference type="Proteomes" id="UP000766486"/>
    </source>
</evidence>
<accession>A0ABY6UYL2</accession>
<sequence length="142" mass="14809">MGAPIRHPRAVSHTPLSSSSATTHVLALGKVSSKAFSPSAYPISADSSRHASGQQSSRILTQHSPIVADDTENSAVKVVVDDELDGQIVGVAVWGLARDEASGSTEVERSEPKPTAPAPPPQLDQNSFSEIKFILAGDTVQA</sequence>